<comment type="similarity">
    <text evidence="6">Belongs to the methyltransferase superfamily. tRNA (adenine-N(6)-)-methyltransferase family.</text>
</comment>
<organism evidence="8 9">
    <name type="scientific">Vibrio quintilis</name>
    <dbReference type="NCBI Taxonomy" id="1117707"/>
    <lineage>
        <taxon>Bacteria</taxon>
        <taxon>Pseudomonadati</taxon>
        <taxon>Pseudomonadota</taxon>
        <taxon>Gammaproteobacteria</taxon>
        <taxon>Vibrionales</taxon>
        <taxon>Vibrionaceae</taxon>
        <taxon>Vibrio</taxon>
    </lineage>
</organism>
<evidence type="ECO:0000313" key="9">
    <source>
        <dbReference type="Proteomes" id="UP000184600"/>
    </source>
</evidence>
<keyword evidence="2 6" id="KW-0489">Methyltransferase</keyword>
<evidence type="ECO:0000256" key="2">
    <source>
        <dbReference type="ARBA" id="ARBA00022603"/>
    </source>
</evidence>
<evidence type="ECO:0000256" key="4">
    <source>
        <dbReference type="ARBA" id="ARBA00022691"/>
    </source>
</evidence>
<keyword evidence="1 6" id="KW-0963">Cytoplasm</keyword>
<comment type="function">
    <text evidence="6">Specifically methylates the adenine in position 37 of tRNA(1)(Val) (anticodon cmo5UAC).</text>
</comment>
<comment type="subcellular location">
    <subcellularLocation>
        <location evidence="6">Cytoplasm</location>
    </subcellularLocation>
</comment>
<dbReference type="InterPro" id="IPR022882">
    <property type="entry name" value="tRNA_adenine-N6_MeTrfase"/>
</dbReference>
<evidence type="ECO:0000259" key="7">
    <source>
        <dbReference type="Pfam" id="PF05175"/>
    </source>
</evidence>
<dbReference type="GO" id="GO:0008033">
    <property type="term" value="P:tRNA processing"/>
    <property type="evidence" value="ECO:0007669"/>
    <property type="project" value="UniProtKB-UniRule"/>
</dbReference>
<gene>
    <name evidence="8" type="primary">yfiC</name>
    <name evidence="8" type="ORF">VQ7734_00988</name>
</gene>
<evidence type="ECO:0000256" key="6">
    <source>
        <dbReference type="HAMAP-Rule" id="MF_01872"/>
    </source>
</evidence>
<dbReference type="GO" id="GO:0032259">
    <property type="term" value="P:methylation"/>
    <property type="evidence" value="ECO:0007669"/>
    <property type="project" value="UniProtKB-KW"/>
</dbReference>
<dbReference type="STRING" id="1117707.VQ7734_00988"/>
<dbReference type="PANTHER" id="PTHR47739">
    <property type="entry name" value="TRNA1(VAL) (ADENINE(37)-N6)-METHYLTRANSFERASE"/>
    <property type="match status" value="1"/>
</dbReference>
<comment type="catalytic activity">
    <reaction evidence="6">
        <text>adenosine(37) in tRNA1(Val) + S-adenosyl-L-methionine = N(6)-methyladenosine(37) in tRNA1(Val) + S-adenosyl-L-homocysteine + H(+)</text>
        <dbReference type="Rhea" id="RHEA:43160"/>
        <dbReference type="Rhea" id="RHEA-COMP:10369"/>
        <dbReference type="Rhea" id="RHEA-COMP:10370"/>
        <dbReference type="ChEBI" id="CHEBI:15378"/>
        <dbReference type="ChEBI" id="CHEBI:57856"/>
        <dbReference type="ChEBI" id="CHEBI:59789"/>
        <dbReference type="ChEBI" id="CHEBI:74411"/>
        <dbReference type="ChEBI" id="CHEBI:74449"/>
        <dbReference type="EC" id="2.1.1.223"/>
    </reaction>
</comment>
<keyword evidence="4 6" id="KW-0949">S-adenosyl-L-methionine</keyword>
<keyword evidence="9" id="KW-1185">Reference proteome</keyword>
<evidence type="ECO:0000256" key="3">
    <source>
        <dbReference type="ARBA" id="ARBA00022679"/>
    </source>
</evidence>
<accession>A0A1M7YRK4</accession>
<dbReference type="GO" id="GO:0003676">
    <property type="term" value="F:nucleic acid binding"/>
    <property type="evidence" value="ECO:0007669"/>
    <property type="project" value="InterPro"/>
</dbReference>
<dbReference type="GO" id="GO:0005737">
    <property type="term" value="C:cytoplasm"/>
    <property type="evidence" value="ECO:0007669"/>
    <property type="project" value="UniProtKB-SubCell"/>
</dbReference>
<name>A0A1M7YRK4_9VIBR</name>
<feature type="domain" description="Methyltransferase small" evidence="7">
    <location>
        <begin position="25"/>
        <end position="112"/>
    </location>
</feature>
<proteinExistence type="inferred from homology"/>
<dbReference type="Proteomes" id="UP000184600">
    <property type="component" value="Unassembled WGS sequence"/>
</dbReference>
<dbReference type="InterPro" id="IPR002052">
    <property type="entry name" value="DNA_methylase_N6_adenine_CS"/>
</dbReference>
<dbReference type="EMBL" id="FRFG01000013">
    <property type="protein sequence ID" value="SHO55269.1"/>
    <property type="molecule type" value="Genomic_DNA"/>
</dbReference>
<evidence type="ECO:0000256" key="1">
    <source>
        <dbReference type="ARBA" id="ARBA00022490"/>
    </source>
</evidence>
<dbReference type="AlphaFoldDB" id="A0A1M7YRK4"/>
<dbReference type="GO" id="GO:0016430">
    <property type="term" value="F:tRNA (adenine-N6)-methyltransferase activity"/>
    <property type="evidence" value="ECO:0007669"/>
    <property type="project" value="UniProtKB-UniRule"/>
</dbReference>
<dbReference type="InterPro" id="IPR029063">
    <property type="entry name" value="SAM-dependent_MTases_sf"/>
</dbReference>
<dbReference type="PANTHER" id="PTHR47739:SF1">
    <property type="entry name" value="TRNA1(VAL) (ADENINE(37)-N6)-METHYLTRANSFERASE"/>
    <property type="match status" value="1"/>
</dbReference>
<evidence type="ECO:0000256" key="5">
    <source>
        <dbReference type="ARBA" id="ARBA00022694"/>
    </source>
</evidence>
<dbReference type="PROSITE" id="PS00092">
    <property type="entry name" value="N6_MTASE"/>
    <property type="match status" value="1"/>
</dbReference>
<dbReference type="Pfam" id="PF05175">
    <property type="entry name" value="MTS"/>
    <property type="match status" value="1"/>
</dbReference>
<protein>
    <recommendedName>
        <fullName evidence="6">tRNA1(Val) (adenine(37)-N6)-methyltransferase</fullName>
        <ecNumber evidence="6">2.1.1.223</ecNumber>
    </recommendedName>
    <alternativeName>
        <fullName evidence="6">tRNA m6A37 methyltransferase</fullName>
    </alternativeName>
</protein>
<evidence type="ECO:0000313" key="8">
    <source>
        <dbReference type="EMBL" id="SHO55269.1"/>
    </source>
</evidence>
<dbReference type="EC" id="2.1.1.223" evidence="6"/>
<sequence>MPVSTDSVMLGAWIQGHSPTNVNVPKKILDIGTGTGILALMCAQRFPEAEITALDIDSKAIESATINCQQSPWGNRIHIQHQDILQCPTDNAFDMIICNPPYFNSGQTASSSARATARHTINLTHHQLLQVCRTLITSAGNAGFILPVSEGEQFIQAAQQYSWYLSRYCAVQPTENKPCHRILMEFTCDPVESCEKSQLIIRENQQYSDEFVRLTKDFYQKM</sequence>
<reference evidence="9" key="1">
    <citation type="submission" date="2016-12" db="EMBL/GenBank/DDBJ databases">
        <authorList>
            <person name="Rodrigo-Torres L."/>
            <person name="Arahal R.D."/>
            <person name="Lucena T."/>
        </authorList>
    </citation>
    <scope>NUCLEOTIDE SEQUENCE [LARGE SCALE GENOMIC DNA]</scope>
</reference>
<dbReference type="Gene3D" id="3.40.50.150">
    <property type="entry name" value="Vaccinia Virus protein VP39"/>
    <property type="match status" value="1"/>
</dbReference>
<dbReference type="SUPFAM" id="SSF53335">
    <property type="entry name" value="S-adenosyl-L-methionine-dependent methyltransferases"/>
    <property type="match status" value="1"/>
</dbReference>
<dbReference type="HAMAP" id="MF_01872">
    <property type="entry name" value="tRNA_methyltr_YfiC"/>
    <property type="match status" value="1"/>
</dbReference>
<dbReference type="CDD" id="cd02440">
    <property type="entry name" value="AdoMet_MTases"/>
    <property type="match status" value="1"/>
</dbReference>
<keyword evidence="3 6" id="KW-0808">Transferase</keyword>
<keyword evidence="5 6" id="KW-0819">tRNA processing</keyword>
<dbReference type="InterPro" id="IPR007848">
    <property type="entry name" value="Small_mtfrase_dom"/>
</dbReference>
<dbReference type="InterPro" id="IPR050210">
    <property type="entry name" value="tRNA_Adenine-N(6)_MTase"/>
</dbReference>